<dbReference type="EMBL" id="JAPWTK010000005">
    <property type="protein sequence ID" value="KAJ8961502.1"/>
    <property type="molecule type" value="Genomic_DNA"/>
</dbReference>
<protein>
    <recommendedName>
        <fullName evidence="4">DNA helicase</fullName>
    </recommendedName>
</protein>
<proteinExistence type="predicted"/>
<accession>A0AAV8ZBC5</accession>
<keyword evidence="3" id="KW-1185">Reference proteome</keyword>
<sequence length="467" mass="53487">MSCHLTYTLNFSRFIILSCGVFMNEIKESLLALLTQQQLDTLSSDVCRREGGGPLVVYGAAGTGKTLLVLKKLDQLHRTGRLDDQNRALYCCFWPGIRMVIKECQYQRGVAKWCISRDGENLLSRTFYLIPGRKSNRNSKPWAYLAMWTLLVFTCRWAIFLRGNTKKYKHIFMDEAEAVCLSFHKSILSETMTQVYRHYHDGNCDVEDCQNASLDADLHVGDKIKRHCSKDWGELWFMIDSNQAMILIPTYSPVDLRSPTFCLSQIMRSTKSIFDVFKTFYNGPVPRPPVAPSRLPNLSLGHAIQGPPVYWVSLTKDVDETIADVIIDLCATKGVKPNDICVIPFLQSEKTSTSSINRHIGEYFVEKTFQPTAVSDAETFLMQKQLNDFLVSWALKVKGLEFTVVIMPVEDEDFDIYDMEDRRKAYVISSRCTCMLIFICNDEVRSRMRIKDTSVEYPFNIKLDCKG</sequence>
<evidence type="ECO:0000313" key="3">
    <source>
        <dbReference type="Proteomes" id="UP001162162"/>
    </source>
</evidence>
<evidence type="ECO:0000256" key="1">
    <source>
        <dbReference type="SAM" id="Phobius"/>
    </source>
</evidence>
<dbReference type="Gene3D" id="3.40.50.300">
    <property type="entry name" value="P-loop containing nucleotide triphosphate hydrolases"/>
    <property type="match status" value="1"/>
</dbReference>
<feature type="transmembrane region" description="Helical" evidence="1">
    <location>
        <begin position="142"/>
        <end position="161"/>
    </location>
</feature>
<gene>
    <name evidence="2" type="ORF">NQ318_014751</name>
</gene>
<comment type="caution">
    <text evidence="2">The sequence shown here is derived from an EMBL/GenBank/DDBJ whole genome shotgun (WGS) entry which is preliminary data.</text>
</comment>
<dbReference type="InterPro" id="IPR027417">
    <property type="entry name" value="P-loop_NTPase"/>
</dbReference>
<organism evidence="2 3">
    <name type="scientific">Aromia moschata</name>
    <dbReference type="NCBI Taxonomy" id="1265417"/>
    <lineage>
        <taxon>Eukaryota</taxon>
        <taxon>Metazoa</taxon>
        <taxon>Ecdysozoa</taxon>
        <taxon>Arthropoda</taxon>
        <taxon>Hexapoda</taxon>
        <taxon>Insecta</taxon>
        <taxon>Pterygota</taxon>
        <taxon>Neoptera</taxon>
        <taxon>Endopterygota</taxon>
        <taxon>Coleoptera</taxon>
        <taxon>Polyphaga</taxon>
        <taxon>Cucujiformia</taxon>
        <taxon>Chrysomeloidea</taxon>
        <taxon>Cerambycidae</taxon>
        <taxon>Cerambycinae</taxon>
        <taxon>Callichromatini</taxon>
        <taxon>Aromia</taxon>
    </lineage>
</organism>
<keyword evidence="1" id="KW-0472">Membrane</keyword>
<evidence type="ECO:0000313" key="2">
    <source>
        <dbReference type="EMBL" id="KAJ8961502.1"/>
    </source>
</evidence>
<evidence type="ECO:0008006" key="4">
    <source>
        <dbReference type="Google" id="ProtNLM"/>
    </source>
</evidence>
<keyword evidence="1" id="KW-0812">Transmembrane</keyword>
<name>A0AAV8ZBC5_9CUCU</name>
<reference evidence="2" key="1">
    <citation type="journal article" date="2023" name="Insect Mol. Biol.">
        <title>Genome sequencing provides insights into the evolution of gene families encoding plant cell wall-degrading enzymes in longhorned beetles.</title>
        <authorList>
            <person name="Shin N.R."/>
            <person name="Okamura Y."/>
            <person name="Kirsch R."/>
            <person name="Pauchet Y."/>
        </authorList>
    </citation>
    <scope>NUCLEOTIDE SEQUENCE</scope>
    <source>
        <strain evidence="2">AMC_N1</strain>
    </source>
</reference>
<dbReference type="AlphaFoldDB" id="A0AAV8ZBC5"/>
<keyword evidence="1" id="KW-1133">Transmembrane helix</keyword>
<dbReference type="Proteomes" id="UP001162162">
    <property type="component" value="Unassembled WGS sequence"/>
</dbReference>
<dbReference type="SUPFAM" id="SSF52540">
    <property type="entry name" value="P-loop containing nucleoside triphosphate hydrolases"/>
    <property type="match status" value="1"/>
</dbReference>